<reference evidence="5" key="2">
    <citation type="submission" date="2021-06" db="EMBL/GenBank/DDBJ databases">
        <title>Emergence of genetically related NDM-1-producing Providencia rettgeri strains in Argentina.</title>
        <authorList>
            <person name="Pasteran F."/>
            <person name="Meo A."/>
            <person name="Gomez S."/>
            <person name="Derdoy L."/>
            <person name="Albronoz E."/>
            <person name="Faccone D."/>
            <person name="Guerriero L."/>
            <person name="Archuby D."/>
            <person name="Tarzia A."/>
            <person name="Lopez M."/>
            <person name="Corso A."/>
        </authorList>
    </citation>
    <scope>NUCLEOTIDE SEQUENCE</scope>
    <source>
        <strain evidence="5">PreM15628</strain>
    </source>
</reference>
<dbReference type="EMBL" id="CP076405">
    <property type="protein sequence ID" value="QWQ19513.1"/>
    <property type="molecule type" value="Genomic_DNA"/>
</dbReference>
<dbReference type="NCBIfam" id="TIGR03357">
    <property type="entry name" value="VI_zyme"/>
    <property type="match status" value="1"/>
</dbReference>
<dbReference type="InterPro" id="IPR017737">
    <property type="entry name" value="TssE1-like"/>
</dbReference>
<dbReference type="SUPFAM" id="SSF160719">
    <property type="entry name" value="gpW/gp25-like"/>
    <property type="match status" value="1"/>
</dbReference>
<dbReference type="EMBL" id="JAOWIN010000005">
    <property type="protein sequence ID" value="MDI9092698.1"/>
    <property type="molecule type" value="Genomic_DNA"/>
</dbReference>
<dbReference type="InterPro" id="IPR053176">
    <property type="entry name" value="T6SS_TssE1-like"/>
</dbReference>
<dbReference type="EMBL" id="JAHWLI010000016">
    <property type="protein sequence ID" value="MBW3116204.1"/>
    <property type="molecule type" value="Genomic_DNA"/>
</dbReference>
<dbReference type="Proteomes" id="UP001159001">
    <property type="component" value="Unassembled WGS sequence"/>
</dbReference>
<evidence type="ECO:0000313" key="5">
    <source>
        <dbReference type="EMBL" id="QWQ19513.1"/>
    </source>
</evidence>
<dbReference type="EMBL" id="NOWC01000002">
    <property type="protein sequence ID" value="OZS76205.1"/>
    <property type="molecule type" value="Genomic_DNA"/>
</dbReference>
<evidence type="ECO:0000313" key="4">
    <source>
        <dbReference type="EMBL" id="OZS76205.1"/>
    </source>
</evidence>
<name>A0A264VY35_PRORE</name>
<evidence type="ECO:0000313" key="3">
    <source>
        <dbReference type="EMBL" id="MDI9092698.1"/>
    </source>
</evidence>
<gene>
    <name evidence="2" type="primary">tssE</name>
    <name evidence="4" type="ORF">CHI95_03265</name>
    <name evidence="5" type="ORF">KOF27_12855</name>
    <name evidence="2" type="ORF">KYI77_07000</name>
    <name evidence="3" type="ORF">OGX73_08705</name>
</gene>
<proteinExistence type="predicted"/>
<dbReference type="Pfam" id="PF04965">
    <property type="entry name" value="GPW_gp25"/>
    <property type="match status" value="1"/>
</dbReference>
<dbReference type="InterPro" id="IPR007048">
    <property type="entry name" value="IraD/Gp25-like"/>
</dbReference>
<dbReference type="RefSeq" id="WP_094960750.1">
    <property type="nucleotide sequence ID" value="NZ_CAHPQZ010000041.1"/>
</dbReference>
<reference evidence="2" key="3">
    <citation type="submission" date="2021-07" db="EMBL/GenBank/DDBJ databases">
        <authorList>
            <person name="Stanton E."/>
        </authorList>
    </citation>
    <scope>NUCLEOTIDE SEQUENCE</scope>
    <source>
        <strain evidence="2">2021EL-01139</strain>
    </source>
</reference>
<evidence type="ECO:0000313" key="2">
    <source>
        <dbReference type="EMBL" id="MBW3116204.1"/>
    </source>
</evidence>
<dbReference type="Proteomes" id="UP000216001">
    <property type="component" value="Unassembled WGS sequence"/>
</dbReference>
<reference evidence="3" key="4">
    <citation type="submission" date="2022-10" db="EMBL/GenBank/DDBJ databases">
        <title>Bacterial isolates recovered from the One Health project in Brazil.</title>
        <authorList>
            <person name="Valiatti T.B."/>
            <person name="Santos F."/>
            <person name="Cayo R."/>
            <person name="Gales A.C."/>
        </authorList>
    </citation>
    <scope>NUCLEOTIDE SEQUENCE</scope>
    <source>
        <strain evidence="3">PVR188</strain>
    </source>
</reference>
<dbReference type="Proteomes" id="UP000682358">
    <property type="component" value="Chromosome"/>
</dbReference>
<dbReference type="Gene3D" id="3.10.450.40">
    <property type="match status" value="1"/>
</dbReference>
<sequence length="143" mass="16135">MSFNHGWSPNSGASLFDRIKRKNASFSSRSRTNTLIESIKQNLNYVLNSRPNGCQGSPCLGIPDLNDATQSAVDFKTELENSIASCILTYEPRITSVDVQFIENDADSLSLQFSINACIDLDNQQQLIEFNMYLDSNRRYQLK</sequence>
<reference evidence="4 6" key="1">
    <citation type="submission" date="2017-07" db="EMBL/GenBank/DDBJ databases">
        <title>blaIMP-27 on transferable plasmids in Proteus mirabilis and Providencia rettgeri.</title>
        <authorList>
            <person name="Potter R."/>
        </authorList>
    </citation>
    <scope>NUCLEOTIDE SEQUENCE [LARGE SCALE GENOMIC DNA]</scope>
    <source>
        <strain evidence="4 6">PR1</strain>
    </source>
</reference>
<dbReference type="GeneID" id="92275542"/>
<protein>
    <submittedName>
        <fullName evidence="4">Lysozyme</fullName>
    </submittedName>
    <submittedName>
        <fullName evidence="2">Type VI secretion system baseplate subunit TssE</fullName>
    </submittedName>
</protein>
<evidence type="ECO:0000313" key="6">
    <source>
        <dbReference type="Proteomes" id="UP000216001"/>
    </source>
</evidence>
<feature type="domain" description="IraD/Gp25-like" evidence="1">
    <location>
        <begin position="35"/>
        <end position="123"/>
    </location>
</feature>
<dbReference type="PANTHER" id="PTHR38595:SF2">
    <property type="entry name" value="TYPE VI SECRETION SYSTEM BASEPLATE SUBUNIT TSSE"/>
    <property type="match status" value="1"/>
</dbReference>
<accession>A0A264VY35</accession>
<organism evidence="4 6">
    <name type="scientific">Providencia rettgeri</name>
    <dbReference type="NCBI Taxonomy" id="587"/>
    <lineage>
        <taxon>Bacteria</taxon>
        <taxon>Pseudomonadati</taxon>
        <taxon>Pseudomonadota</taxon>
        <taxon>Gammaproteobacteria</taxon>
        <taxon>Enterobacterales</taxon>
        <taxon>Morganellaceae</taxon>
        <taxon>Providencia</taxon>
    </lineage>
</organism>
<dbReference type="AlphaFoldDB" id="A0A264VY35"/>
<dbReference type="Proteomes" id="UP001155882">
    <property type="component" value="Unassembled WGS sequence"/>
</dbReference>
<evidence type="ECO:0000259" key="1">
    <source>
        <dbReference type="Pfam" id="PF04965"/>
    </source>
</evidence>
<dbReference type="PANTHER" id="PTHR38595">
    <property type="entry name" value="CYTOPLASMIC PROTEIN-RELATED"/>
    <property type="match status" value="1"/>
</dbReference>